<dbReference type="GO" id="GO:0022857">
    <property type="term" value="F:transmembrane transporter activity"/>
    <property type="evidence" value="ECO:0007669"/>
    <property type="project" value="InterPro"/>
</dbReference>
<name>A0A7V8ED52_PSEPU</name>
<dbReference type="CDD" id="cd13638">
    <property type="entry name" value="PBP2_EcProx_like"/>
    <property type="match status" value="1"/>
</dbReference>
<dbReference type="AlphaFoldDB" id="A0A7V8ED52"/>
<gene>
    <name evidence="3" type="primary">proX</name>
    <name evidence="3" type="ORF">GN299_22155</name>
</gene>
<dbReference type="Proteomes" id="UP000442695">
    <property type="component" value="Unassembled WGS sequence"/>
</dbReference>
<feature type="domain" description="ABC-type glycine betaine transport system substrate-binding" evidence="2">
    <location>
        <begin position="41"/>
        <end position="322"/>
    </location>
</feature>
<dbReference type="SUPFAM" id="SSF53850">
    <property type="entry name" value="Periplasmic binding protein-like II"/>
    <property type="match status" value="1"/>
</dbReference>
<dbReference type="EMBL" id="WOWR01000037">
    <property type="protein sequence ID" value="KAF0252640.1"/>
    <property type="molecule type" value="Genomic_DNA"/>
</dbReference>
<organism evidence="3 4">
    <name type="scientific">Pseudomonas putida</name>
    <name type="common">Arthrobacter siderocapsulatus</name>
    <dbReference type="NCBI Taxonomy" id="303"/>
    <lineage>
        <taxon>Bacteria</taxon>
        <taxon>Pseudomonadati</taxon>
        <taxon>Pseudomonadota</taxon>
        <taxon>Gammaproteobacteria</taxon>
        <taxon>Pseudomonadales</taxon>
        <taxon>Pseudomonadaceae</taxon>
        <taxon>Pseudomonas</taxon>
    </lineage>
</organism>
<comment type="caution">
    <text evidence="3">The sequence shown here is derived from an EMBL/GenBank/DDBJ whole genome shotgun (WGS) entry which is preliminary data.</text>
</comment>
<sequence length="337" mass="36328">MNMFHKTLACAAVLLALTGTARAEGLPGDGRTIRYAQDSSLGGNYVVAQIVSDAFKALGYKVKLVTLDNTLFFPAVAQRDMDIGTDITLPQREPGFRAVAKDAELVGEGMIIGGGINGYLIDKKTALANNITTLEQLKDPKVAALFGSSGKAELTSCDPAWSCGKVIDYQMKAFELTGTVRQVRGKYEALMADVVTKVKGGKPVFFYAWSPSWVTNALVPGSDVLWLPTPKDALPPDIPNDGSALVKDVEGCAGDANPCRMAMGSWNYHTVANKQFLADNPAIRQLMQQVHFPTAVWSQWEAAIGKEGGSPEMIRKLADQWIGANQAQFDQWIAAAK</sequence>
<dbReference type="Gene3D" id="3.40.190.10">
    <property type="entry name" value="Periplasmic binding protein-like II"/>
    <property type="match status" value="1"/>
</dbReference>
<feature type="chain" id="PRO_5030701921" evidence="1">
    <location>
        <begin position="24"/>
        <end position="337"/>
    </location>
</feature>
<evidence type="ECO:0000256" key="1">
    <source>
        <dbReference type="SAM" id="SignalP"/>
    </source>
</evidence>
<dbReference type="NCBIfam" id="NF008334">
    <property type="entry name" value="PRK11119.1"/>
    <property type="match status" value="1"/>
</dbReference>
<dbReference type="RefSeq" id="WP_102667721.1">
    <property type="nucleotide sequence ID" value="NZ_JAGILB010000001.1"/>
</dbReference>
<dbReference type="GO" id="GO:0043190">
    <property type="term" value="C:ATP-binding cassette (ABC) transporter complex"/>
    <property type="evidence" value="ECO:0007669"/>
    <property type="project" value="InterPro"/>
</dbReference>
<evidence type="ECO:0000313" key="4">
    <source>
        <dbReference type="Proteomes" id="UP000442695"/>
    </source>
</evidence>
<protein>
    <submittedName>
        <fullName evidence="3">Glycine betaine/L-proline ABC transporter substrate-binding protein ProX</fullName>
    </submittedName>
</protein>
<evidence type="ECO:0000259" key="2">
    <source>
        <dbReference type="Pfam" id="PF04069"/>
    </source>
</evidence>
<dbReference type="Pfam" id="PF04069">
    <property type="entry name" value="OpuAC"/>
    <property type="match status" value="1"/>
</dbReference>
<keyword evidence="1" id="KW-0732">Signal</keyword>
<proteinExistence type="predicted"/>
<evidence type="ECO:0000313" key="3">
    <source>
        <dbReference type="EMBL" id="KAF0252640.1"/>
    </source>
</evidence>
<reference evidence="3 4" key="1">
    <citation type="submission" date="2019-12" db="EMBL/GenBank/DDBJ databases">
        <authorList>
            <person name="Woiski C."/>
        </authorList>
    </citation>
    <scope>NUCLEOTIDE SEQUENCE [LARGE SCALE GENOMIC DNA]</scope>
    <source>
        <strain evidence="3 4">BOE100</strain>
    </source>
</reference>
<dbReference type="Gene3D" id="3.40.190.100">
    <property type="entry name" value="Glycine betaine-binding periplasmic protein, domain 2"/>
    <property type="match status" value="1"/>
</dbReference>
<dbReference type="InterPro" id="IPR007210">
    <property type="entry name" value="ABC_Gly_betaine_transp_sub-bd"/>
</dbReference>
<accession>A0A7V8ED52</accession>
<feature type="signal peptide" evidence="1">
    <location>
        <begin position="1"/>
        <end position="23"/>
    </location>
</feature>